<gene>
    <name evidence="6" type="ORF">QOZ92_000256</name>
</gene>
<dbReference type="Pfam" id="PF13535">
    <property type="entry name" value="ATP-grasp_4"/>
    <property type="match status" value="1"/>
</dbReference>
<keyword evidence="1" id="KW-0436">Ligase</keyword>
<evidence type="ECO:0000259" key="5">
    <source>
        <dbReference type="PROSITE" id="PS50975"/>
    </source>
</evidence>
<protein>
    <submittedName>
        <fullName evidence="6">Biotin carboxylase</fullName>
    </submittedName>
</protein>
<dbReference type="RefSeq" id="WP_307501798.1">
    <property type="nucleotide sequence ID" value="NZ_BAAACE010000026.1"/>
</dbReference>
<evidence type="ECO:0000313" key="7">
    <source>
        <dbReference type="Proteomes" id="UP001232584"/>
    </source>
</evidence>
<dbReference type="Proteomes" id="UP001232584">
    <property type="component" value="Unassembled WGS sequence"/>
</dbReference>
<reference evidence="6 7" key="1">
    <citation type="submission" date="2023-07" db="EMBL/GenBank/DDBJ databases">
        <title>Genomic Encyclopedia of Type Strains, Phase IV (KMG-IV): sequencing the most valuable type-strain genomes for metagenomic binning, comparative biology and taxonomic classification.</title>
        <authorList>
            <person name="Goeker M."/>
        </authorList>
    </citation>
    <scope>NUCLEOTIDE SEQUENCE [LARGE SCALE GENOMIC DNA]</scope>
    <source>
        <strain evidence="6 7">DSM 15049</strain>
    </source>
</reference>
<dbReference type="PANTHER" id="PTHR43585">
    <property type="entry name" value="FUMIPYRROLE BIOSYNTHESIS PROTEIN C"/>
    <property type="match status" value="1"/>
</dbReference>
<sequence>MNINNKVLILGVASVQMDAILQLKQMGYETYACAMKKDGPGADVADHFDIINILDKESIINHIKENNISLVYSVGSDLAMPVSSYISEKLGIAHFVSEETARICNNKDLMRLTLGENFEGNIAFQVIKNKYDYIKLDYPFILKPADSQGQRGVKLINNYDEYMDNYENAQRYSRSGLVIIEKYISGPEISVNGYMIDGKLEYLIISDRDTWTEYTGLIHKHVVPSRYVNKEIDNRVKIIVEKACKKLNINNGPVYSQMKLENLNPYIIEITPRLDGCHMWSILNYYTGVNLLKLTFEHLFNNDTSELYKEYKNKDKSYVLEFMCQKPNTKANYIDYENKIETSISSFNYYKQGENIRPVNGTFDKIGYFIYEI</sequence>
<evidence type="ECO:0000256" key="2">
    <source>
        <dbReference type="ARBA" id="ARBA00022741"/>
    </source>
</evidence>
<comment type="caution">
    <text evidence="6">The sequence shown here is derived from an EMBL/GenBank/DDBJ whole genome shotgun (WGS) entry which is preliminary data.</text>
</comment>
<dbReference type="EMBL" id="JAUSWG010000001">
    <property type="protein sequence ID" value="MDQ0555146.1"/>
    <property type="molecule type" value="Genomic_DNA"/>
</dbReference>
<dbReference type="InterPro" id="IPR011761">
    <property type="entry name" value="ATP-grasp"/>
</dbReference>
<keyword evidence="2 4" id="KW-0547">Nucleotide-binding</keyword>
<dbReference type="Gene3D" id="3.30.470.20">
    <property type="entry name" value="ATP-grasp fold, B domain"/>
    <property type="match status" value="1"/>
</dbReference>
<keyword evidence="7" id="KW-1185">Reference proteome</keyword>
<keyword evidence="3 4" id="KW-0067">ATP-binding</keyword>
<evidence type="ECO:0000256" key="1">
    <source>
        <dbReference type="ARBA" id="ARBA00022598"/>
    </source>
</evidence>
<dbReference type="PANTHER" id="PTHR43585:SF2">
    <property type="entry name" value="ATP-GRASP ENZYME FSQD"/>
    <property type="match status" value="1"/>
</dbReference>
<accession>A0ABU0MWC2</accession>
<dbReference type="InterPro" id="IPR013815">
    <property type="entry name" value="ATP_grasp_subdomain_1"/>
</dbReference>
<evidence type="ECO:0000313" key="6">
    <source>
        <dbReference type="EMBL" id="MDQ0555146.1"/>
    </source>
</evidence>
<evidence type="ECO:0000256" key="3">
    <source>
        <dbReference type="ARBA" id="ARBA00022840"/>
    </source>
</evidence>
<organism evidence="6 7">
    <name type="scientific">Paraclostridium ghonii</name>
    <dbReference type="NCBI Taxonomy" id="29358"/>
    <lineage>
        <taxon>Bacteria</taxon>
        <taxon>Bacillati</taxon>
        <taxon>Bacillota</taxon>
        <taxon>Clostridia</taxon>
        <taxon>Peptostreptococcales</taxon>
        <taxon>Peptostreptococcaceae</taxon>
        <taxon>Paraclostridium</taxon>
    </lineage>
</organism>
<dbReference type="PROSITE" id="PS50975">
    <property type="entry name" value="ATP_GRASP"/>
    <property type="match status" value="1"/>
</dbReference>
<dbReference type="InterPro" id="IPR052032">
    <property type="entry name" value="ATP-dep_AA_Ligase"/>
</dbReference>
<feature type="domain" description="ATP-grasp" evidence="5">
    <location>
        <begin position="111"/>
        <end position="300"/>
    </location>
</feature>
<dbReference type="Gene3D" id="3.30.1490.20">
    <property type="entry name" value="ATP-grasp fold, A domain"/>
    <property type="match status" value="1"/>
</dbReference>
<name>A0ABU0MWC2_9FIRM</name>
<dbReference type="SUPFAM" id="SSF56059">
    <property type="entry name" value="Glutathione synthetase ATP-binding domain-like"/>
    <property type="match status" value="1"/>
</dbReference>
<evidence type="ECO:0000256" key="4">
    <source>
        <dbReference type="PROSITE-ProRule" id="PRU00409"/>
    </source>
</evidence>
<dbReference type="Gene3D" id="3.40.50.20">
    <property type="match status" value="1"/>
</dbReference>
<proteinExistence type="predicted"/>